<proteinExistence type="predicted"/>
<dbReference type="EMBL" id="HBUE01282830">
    <property type="protein sequence ID" value="CAG6569960.1"/>
    <property type="molecule type" value="Transcribed_RNA"/>
</dbReference>
<name>A0A8D8GQ25_CULPI</name>
<evidence type="ECO:0000313" key="1">
    <source>
        <dbReference type="EMBL" id="CAG6518427.1"/>
    </source>
</evidence>
<organism evidence="1">
    <name type="scientific">Culex pipiens</name>
    <name type="common">House mosquito</name>
    <dbReference type="NCBI Taxonomy" id="7175"/>
    <lineage>
        <taxon>Eukaryota</taxon>
        <taxon>Metazoa</taxon>
        <taxon>Ecdysozoa</taxon>
        <taxon>Arthropoda</taxon>
        <taxon>Hexapoda</taxon>
        <taxon>Insecta</taxon>
        <taxon>Pterygota</taxon>
        <taxon>Neoptera</taxon>
        <taxon>Endopterygota</taxon>
        <taxon>Diptera</taxon>
        <taxon>Nematocera</taxon>
        <taxon>Culicoidea</taxon>
        <taxon>Culicidae</taxon>
        <taxon>Culicinae</taxon>
        <taxon>Culicini</taxon>
        <taxon>Culex</taxon>
        <taxon>Culex</taxon>
    </lineage>
</organism>
<dbReference type="EMBL" id="HBUE01177307">
    <property type="protein sequence ID" value="CAG6518427.1"/>
    <property type="molecule type" value="Transcribed_RNA"/>
</dbReference>
<protein>
    <submittedName>
        <fullName evidence="1">(northern house mosquito) hypothetical protein</fullName>
    </submittedName>
</protein>
<reference evidence="1" key="1">
    <citation type="submission" date="2021-05" db="EMBL/GenBank/DDBJ databases">
        <authorList>
            <person name="Alioto T."/>
            <person name="Alioto T."/>
            <person name="Gomez Garrido J."/>
        </authorList>
    </citation>
    <scope>NUCLEOTIDE SEQUENCE</scope>
</reference>
<accession>A0A8D8GQ25</accession>
<dbReference type="AlphaFoldDB" id="A0A8D8GQ25"/>
<sequence>MKLKNRNKKKIIHMKQKIQTILKKTIMRLLNQITRVNLTMATMSRNLLSPNKIMRINQITETITITNNPETPMNINLRRKTRKNTDKERNPHRVARKDNDPLTDMVRRLRTDTVRSHLTDMVRSPRMDMVRSHHRVVKESRVRINRRINQPVMVHTLQM</sequence>